<dbReference type="InterPro" id="IPR029062">
    <property type="entry name" value="Class_I_gatase-like"/>
</dbReference>
<organism evidence="1 2">
    <name type="scientific">Microlunatus kandeliicorticis</name>
    <dbReference type="NCBI Taxonomy" id="1759536"/>
    <lineage>
        <taxon>Bacteria</taxon>
        <taxon>Bacillati</taxon>
        <taxon>Actinomycetota</taxon>
        <taxon>Actinomycetes</taxon>
        <taxon>Propionibacteriales</taxon>
        <taxon>Propionibacteriaceae</taxon>
        <taxon>Microlunatus</taxon>
    </lineage>
</organism>
<sequence>MSHPDPSRPLDLAALRAGFVDPPREAAPMMRWWWFGPSVERGELDRELTAMAAAGIGGVEIAYVYPLAPATIRFLSPEFLADLRWAAERARALGLRVDLTLGSGWSFGGPHVSPEHAARRLWWDRREIGPAALTVSTVAGFPGDRFVAAYLGSGSRQEESDDVVQLATDGDRVRVPAGAGPRQLLLAWSRPTGQNVKRAAAGAEGPVFDHYAAEATAEHLAAVGDPLLDAVPAALLGSVFCDSLEVYEADWTPALPEEFERRCGYPLLPELYRLAGDHGDAERARRVRADLHRTLSRLYEEHFVVPVRDWARRRGVPFRIQGYGTPPALVSSYRHADLIEGEGWGWKRLTQTRWASSAAHRYGRPVVSSEIWTWVHSPSFRATPLDLLGEAHEHLLLGINAFVGHGWPYSPSDAPGLGWMFYAAGALDDRNPWWPAMPSLTRRLSRLCWLLRQGEPVADVAVYVPTEEVFARMGTAQGGSLDAWRETRALIGDAVVGAIREAGLDYDLVDDDGFAGLEADRYRALLVPDGCVLSAGAAHWAEQLTAAGGQVITPDTLDELEPDLLITPRVAALGHVHRRLADVDVWLVVNTGPDRLTATVRPRTNADRWQSWDPATAAVTRAGTLADGIAIELEAYQAVVIITGDVDDGPVAVADPPAERVTLGDWTVAVEDEPPRPVGLPHRWEDEPVLRHHAGSAVYRTTLPPVPAGARVVLDLGPFVPGDDRGSDQDGMVGPSYRVAEGAPVGVAARVGVDGVELGVIWAPPYRVDLTTAVATGGRVLEIEVFNTAANALAVDEEILALAAAAEARDGRRFRMQQLDRAMDGARSGLLAVPTLLVG</sequence>
<evidence type="ECO:0000313" key="1">
    <source>
        <dbReference type="EMBL" id="MBA8794137.1"/>
    </source>
</evidence>
<dbReference type="EMBL" id="JACGWT010000002">
    <property type="protein sequence ID" value="MBA8794137.1"/>
    <property type="molecule type" value="Genomic_DNA"/>
</dbReference>
<dbReference type="AlphaFoldDB" id="A0A7W3IRX8"/>
<protein>
    <recommendedName>
        <fullName evidence="3">Alpha-L-rhamnosidase</fullName>
    </recommendedName>
</protein>
<dbReference type="InterPro" id="IPR053161">
    <property type="entry name" value="Ulvan_degrading_GH"/>
</dbReference>
<accession>A0A7W3IRX8</accession>
<proteinExistence type="predicted"/>
<comment type="caution">
    <text evidence="1">The sequence shown here is derived from an EMBL/GenBank/DDBJ whole genome shotgun (WGS) entry which is preliminary data.</text>
</comment>
<dbReference type="Gene3D" id="3.40.50.880">
    <property type="match status" value="1"/>
</dbReference>
<name>A0A7W3IRX8_9ACTN</name>
<dbReference type="Gene3D" id="2.60.120.260">
    <property type="entry name" value="Galactose-binding domain-like"/>
    <property type="match status" value="1"/>
</dbReference>
<dbReference type="Pfam" id="PF17132">
    <property type="entry name" value="Glyco_hydro_106"/>
    <property type="match status" value="2"/>
</dbReference>
<evidence type="ECO:0008006" key="3">
    <source>
        <dbReference type="Google" id="ProtNLM"/>
    </source>
</evidence>
<reference evidence="1 2" key="1">
    <citation type="submission" date="2020-07" db="EMBL/GenBank/DDBJ databases">
        <title>Sequencing the genomes of 1000 actinobacteria strains.</title>
        <authorList>
            <person name="Klenk H.-P."/>
        </authorList>
    </citation>
    <scope>NUCLEOTIDE SEQUENCE [LARGE SCALE GENOMIC DNA]</scope>
    <source>
        <strain evidence="1 2">DSM 100723</strain>
    </source>
</reference>
<evidence type="ECO:0000313" key="2">
    <source>
        <dbReference type="Proteomes" id="UP000523079"/>
    </source>
</evidence>
<keyword evidence="2" id="KW-1185">Reference proteome</keyword>
<gene>
    <name evidence="1" type="ORF">FHX74_001742</name>
</gene>
<dbReference type="Proteomes" id="UP000523079">
    <property type="component" value="Unassembled WGS sequence"/>
</dbReference>
<dbReference type="PANTHER" id="PTHR36848:SF2">
    <property type="entry name" value="SECRETED PROTEIN"/>
    <property type="match status" value="1"/>
</dbReference>
<dbReference type="RefSeq" id="WP_182559648.1">
    <property type="nucleotide sequence ID" value="NZ_JACGWT010000002.1"/>
</dbReference>
<dbReference type="PANTHER" id="PTHR36848">
    <property type="entry name" value="DNA-BINDING PROTEIN (PUTATIVE SECRETED PROTEIN)-RELATED"/>
    <property type="match status" value="1"/>
</dbReference>